<comment type="caution">
    <text evidence="2">The sequence shown here is derived from an EMBL/GenBank/DDBJ whole genome shotgun (WGS) entry which is preliminary data.</text>
</comment>
<dbReference type="Proteomes" id="UP000291286">
    <property type="component" value="Unassembled WGS sequence"/>
</dbReference>
<dbReference type="RefSeq" id="WP_130519744.1">
    <property type="nucleotide sequence ID" value="NZ_SHMA01000010.1"/>
</dbReference>
<dbReference type="PROSITE" id="PS51462">
    <property type="entry name" value="NUDIX"/>
    <property type="match status" value="1"/>
</dbReference>
<dbReference type="Gene3D" id="3.90.79.10">
    <property type="entry name" value="Nucleoside Triphosphate Pyrophosphohydrolase"/>
    <property type="match status" value="1"/>
</dbReference>
<dbReference type="AlphaFoldDB" id="A0A4Q8LF26"/>
<dbReference type="PANTHER" id="PTHR43736">
    <property type="entry name" value="ADP-RIBOSE PYROPHOSPHATASE"/>
    <property type="match status" value="1"/>
</dbReference>
<sequence length="183" mass="20072">MSDDSRAALTAQLQAYQARWPAEHEAVANFLALLSHPDAFVRARLESHFTASAWLVSGDGTRAALMHHAKLRRWLQPGGHADGDEALPTVALKEAQQETGLTDLVVDAAAIFDLDRHWIPERGEVPGHWHFDVRYVVRALGSEALIGNEESLALAWRPIAEVAADPDPSLSRMARKWLASAAT</sequence>
<accession>A0A4Q8LF26</accession>
<dbReference type="CDD" id="cd03674">
    <property type="entry name" value="NUDIX_Hydrolase"/>
    <property type="match status" value="1"/>
</dbReference>
<feature type="domain" description="Nudix hydrolase" evidence="1">
    <location>
        <begin position="46"/>
        <end position="179"/>
    </location>
</feature>
<evidence type="ECO:0000313" key="2">
    <source>
        <dbReference type="EMBL" id="TAA27832.1"/>
    </source>
</evidence>
<gene>
    <name evidence="2" type="ORF">EA661_13970</name>
</gene>
<organism evidence="2 3">
    <name type="scientific">Pseudoxanthomonas winnipegensis</name>
    <dbReference type="NCBI Taxonomy" id="2480810"/>
    <lineage>
        <taxon>Bacteria</taxon>
        <taxon>Pseudomonadati</taxon>
        <taxon>Pseudomonadota</taxon>
        <taxon>Gammaproteobacteria</taxon>
        <taxon>Lysobacterales</taxon>
        <taxon>Lysobacteraceae</taxon>
        <taxon>Pseudoxanthomonas</taxon>
    </lineage>
</organism>
<dbReference type="InterPro" id="IPR015797">
    <property type="entry name" value="NUDIX_hydrolase-like_dom_sf"/>
</dbReference>
<protein>
    <submittedName>
        <fullName evidence="2">NUDIX domain-containing protein</fullName>
    </submittedName>
</protein>
<reference evidence="2 3" key="1">
    <citation type="submission" date="2019-02" db="EMBL/GenBank/DDBJ databases">
        <title>WGS of Pseudoxanthomonas species novum from clinical isolates.</title>
        <authorList>
            <person name="Bernier A.-M."/>
            <person name="Bernard K."/>
            <person name="Vachon A."/>
        </authorList>
    </citation>
    <scope>NUCLEOTIDE SEQUENCE [LARGE SCALE GENOMIC DNA]</scope>
    <source>
        <strain evidence="2 3">NML171202</strain>
    </source>
</reference>
<dbReference type="GO" id="GO:0003824">
    <property type="term" value="F:catalytic activity"/>
    <property type="evidence" value="ECO:0007669"/>
    <property type="project" value="UniProtKB-ARBA"/>
</dbReference>
<dbReference type="InterPro" id="IPR000086">
    <property type="entry name" value="NUDIX_hydrolase_dom"/>
</dbReference>
<dbReference type="EMBL" id="SHMB01000005">
    <property type="protein sequence ID" value="TAA27832.1"/>
    <property type="molecule type" value="Genomic_DNA"/>
</dbReference>
<dbReference type="Pfam" id="PF00293">
    <property type="entry name" value="NUDIX"/>
    <property type="match status" value="1"/>
</dbReference>
<name>A0A4Q8LF26_9GAMM</name>
<dbReference type="SUPFAM" id="SSF55811">
    <property type="entry name" value="Nudix"/>
    <property type="match status" value="1"/>
</dbReference>
<proteinExistence type="predicted"/>
<dbReference type="PANTHER" id="PTHR43736:SF1">
    <property type="entry name" value="DIHYDRONEOPTERIN TRIPHOSPHATE DIPHOSPHATASE"/>
    <property type="match status" value="1"/>
</dbReference>
<evidence type="ECO:0000313" key="3">
    <source>
        <dbReference type="Proteomes" id="UP000291286"/>
    </source>
</evidence>
<evidence type="ECO:0000259" key="1">
    <source>
        <dbReference type="PROSITE" id="PS51462"/>
    </source>
</evidence>